<evidence type="ECO:0000256" key="1">
    <source>
        <dbReference type="ARBA" id="ARBA00023002"/>
    </source>
</evidence>
<evidence type="ECO:0000313" key="5">
    <source>
        <dbReference type="Proteomes" id="UP001194273"/>
    </source>
</evidence>
<evidence type="ECO:0000313" key="4">
    <source>
        <dbReference type="EMBL" id="MBE5023895.1"/>
    </source>
</evidence>
<dbReference type="InterPro" id="IPR056798">
    <property type="entry name" value="ADH_Fe_C"/>
</dbReference>
<dbReference type="SUPFAM" id="SSF56796">
    <property type="entry name" value="Dehydroquinate synthase-like"/>
    <property type="match status" value="1"/>
</dbReference>
<dbReference type="Pfam" id="PF25137">
    <property type="entry name" value="ADH_Fe_C"/>
    <property type="match status" value="1"/>
</dbReference>
<dbReference type="RefSeq" id="WP_193529303.1">
    <property type="nucleotide sequence ID" value="NZ_JADCJZ010000001.1"/>
</dbReference>
<dbReference type="Gene3D" id="3.40.50.1970">
    <property type="match status" value="1"/>
</dbReference>
<dbReference type="Proteomes" id="UP001194273">
    <property type="component" value="Unassembled WGS sequence"/>
</dbReference>
<name>A0ABR9QS43_9ACTN</name>
<keyword evidence="1" id="KW-0560">Oxidoreductase</keyword>
<keyword evidence="5" id="KW-1185">Reference proteome</keyword>
<protein>
    <submittedName>
        <fullName evidence="4">Iron-containing alcohol dehydrogenase</fullName>
    </submittedName>
</protein>
<dbReference type="CDD" id="cd08187">
    <property type="entry name" value="BDH"/>
    <property type="match status" value="1"/>
</dbReference>
<evidence type="ECO:0000259" key="2">
    <source>
        <dbReference type="Pfam" id="PF00465"/>
    </source>
</evidence>
<feature type="domain" description="Alcohol dehydrogenase iron-type/glycerol dehydrogenase GldA" evidence="2">
    <location>
        <begin position="9"/>
        <end position="181"/>
    </location>
</feature>
<organism evidence="4 5">
    <name type="scientific">Thermophilibacter gallinarum</name>
    <dbReference type="NCBI Taxonomy" id="2779357"/>
    <lineage>
        <taxon>Bacteria</taxon>
        <taxon>Bacillati</taxon>
        <taxon>Actinomycetota</taxon>
        <taxon>Coriobacteriia</taxon>
        <taxon>Coriobacteriales</taxon>
        <taxon>Atopobiaceae</taxon>
        <taxon>Thermophilibacter</taxon>
    </lineage>
</organism>
<dbReference type="Gene3D" id="1.20.1090.10">
    <property type="entry name" value="Dehydroquinate synthase-like - alpha domain"/>
    <property type="match status" value="1"/>
</dbReference>
<proteinExistence type="predicted"/>
<dbReference type="EMBL" id="JADCJZ010000001">
    <property type="protein sequence ID" value="MBE5023895.1"/>
    <property type="molecule type" value="Genomic_DNA"/>
</dbReference>
<dbReference type="PANTHER" id="PTHR43633:SF1">
    <property type="entry name" value="ALCOHOL DEHYDROGENASE YQHD"/>
    <property type="match status" value="1"/>
</dbReference>
<accession>A0ABR9QS43</accession>
<evidence type="ECO:0000259" key="3">
    <source>
        <dbReference type="Pfam" id="PF25137"/>
    </source>
</evidence>
<sequence>MVNFEYLVPTKVVFGKDTECETGRLIKECGGTKALIHWGGDYVRDTGLLDRIEKSMDEAGVGYVEFDGVVPNPRLSLVKEGVELCRREGVDFVLAIGGGSAIDSSKAIAYGLANDFELEDLFLHKVTTDKIAKLGAVSTLAGTGSETSNSTVIDIDTMGEKVLKRSYNHECARPLFAIMNPELTYSLPAFQTAAPGADIMMHTMERYFTREKGTQLIDAMSEGLMRTVRAAVPAALADPTSYEARANLMWAGSLSHCGLTGTGLVGDFASHAIGQELGAMFDMAHGVSLTAIWSTWAKYVLDVRPERFAQFGVNVFGVVNDFDDVRATALRGIEAWDQWCHSIGMPTSLSEAGVSPTDEQIHEMAVSAVEARGGDHAGAFMELHVEDIEQILKNAR</sequence>
<feature type="domain" description="Fe-containing alcohol dehydrogenase-like C-terminal" evidence="3">
    <location>
        <begin position="192"/>
        <end position="395"/>
    </location>
</feature>
<dbReference type="Pfam" id="PF00465">
    <property type="entry name" value="Fe-ADH"/>
    <property type="match status" value="1"/>
</dbReference>
<reference evidence="4 5" key="1">
    <citation type="submission" date="2020-10" db="EMBL/GenBank/DDBJ databases">
        <title>ChiBAC.</title>
        <authorList>
            <person name="Zenner C."/>
            <person name="Hitch T.C.A."/>
            <person name="Clavel T."/>
        </authorList>
    </citation>
    <scope>NUCLEOTIDE SEQUENCE [LARGE SCALE GENOMIC DNA]</scope>
    <source>
        <strain evidence="4 5">DSM 107455</strain>
    </source>
</reference>
<gene>
    <name evidence="4" type="ORF">INF26_03380</name>
</gene>
<comment type="caution">
    <text evidence="4">The sequence shown here is derived from an EMBL/GenBank/DDBJ whole genome shotgun (WGS) entry which is preliminary data.</text>
</comment>
<dbReference type="PANTHER" id="PTHR43633">
    <property type="entry name" value="ALCOHOL DEHYDROGENASE YQHD"/>
    <property type="match status" value="1"/>
</dbReference>
<dbReference type="InterPro" id="IPR001670">
    <property type="entry name" value="ADH_Fe/GldA"/>
</dbReference>
<dbReference type="InterPro" id="IPR044731">
    <property type="entry name" value="BDH-like"/>
</dbReference>